<dbReference type="PROSITE" id="PS50405">
    <property type="entry name" value="GST_CTER"/>
    <property type="match status" value="1"/>
</dbReference>
<dbReference type="PRINTS" id="PR01625">
    <property type="entry name" value="GSTRNSFRASEO"/>
</dbReference>
<dbReference type="InterPro" id="IPR036282">
    <property type="entry name" value="Glutathione-S-Trfase_C_sf"/>
</dbReference>
<dbReference type="EMBL" id="LNIX01000004">
    <property type="protein sequence ID" value="OXA56544.1"/>
    <property type="molecule type" value="Genomic_DNA"/>
</dbReference>
<feature type="domain" description="GST N-terminal" evidence="3">
    <location>
        <begin position="18"/>
        <end position="102"/>
    </location>
</feature>
<dbReference type="PANTHER" id="PTHR43968">
    <property type="match status" value="1"/>
</dbReference>
<dbReference type="FunFam" id="3.40.30.10:FF:000123">
    <property type="entry name" value="Glutathione transferase o1"/>
    <property type="match status" value="1"/>
</dbReference>
<dbReference type="GO" id="GO:0045174">
    <property type="term" value="F:glutathione dehydrogenase (ascorbate) activity"/>
    <property type="evidence" value="ECO:0007669"/>
    <property type="project" value="TreeGrafter"/>
</dbReference>
<evidence type="ECO:0000256" key="2">
    <source>
        <dbReference type="ARBA" id="ARBA00023002"/>
    </source>
</evidence>
<reference evidence="5 6" key="1">
    <citation type="submission" date="2015-12" db="EMBL/GenBank/DDBJ databases">
        <title>The genome of Folsomia candida.</title>
        <authorList>
            <person name="Faddeeva A."/>
            <person name="Derks M.F."/>
            <person name="Anvar Y."/>
            <person name="Smit S."/>
            <person name="Van Straalen N."/>
            <person name="Roelofs D."/>
        </authorList>
    </citation>
    <scope>NUCLEOTIDE SEQUENCE [LARGE SCALE GENOMIC DNA]</scope>
    <source>
        <strain evidence="5 6">VU population</strain>
        <tissue evidence="5">Whole body</tissue>
    </source>
</reference>
<evidence type="ECO:0000313" key="5">
    <source>
        <dbReference type="EMBL" id="OXA56544.1"/>
    </source>
</evidence>
<dbReference type="InterPro" id="IPR010987">
    <property type="entry name" value="Glutathione-S-Trfase_C-like"/>
</dbReference>
<keyword evidence="5" id="KW-0808">Transferase</keyword>
<dbReference type="InterPro" id="IPR050983">
    <property type="entry name" value="GST_Omega/HSP26"/>
</dbReference>
<feature type="domain" description="GST C-terminal" evidence="4">
    <location>
        <begin position="107"/>
        <end position="242"/>
    </location>
</feature>
<name>A0A226EHN4_FOLCA</name>
<dbReference type="InterPro" id="IPR005442">
    <property type="entry name" value="GST_omega"/>
</dbReference>
<dbReference type="InterPro" id="IPR040079">
    <property type="entry name" value="Glutathione_S-Trfase"/>
</dbReference>
<sequence length="249" mass="28851">MSLEHLSTGSICPPLLPEKVRIYAMRFCPYAQRALLALAAKDINYAKTAGDVVFINLKDKPEWIFSKNPDGKVPTVERSDGKCIYESLIVSDYFDDTLSGTQLHPKDPFQKAVDRILVENFGKLGPLFYRMIFLPETPPGDIPKLFEDYEKIITEFSMELEKRGTNFFGGNDHPGMADYMIWPWFERRPVIQLQHPDLKGQEIIAIDQWVERMKEDPAVQMWYLTPEVHHKYNQTVRTGSPDFNMLFEK</sequence>
<dbReference type="Proteomes" id="UP000198287">
    <property type="component" value="Unassembled WGS sequence"/>
</dbReference>
<dbReference type="OrthoDB" id="4951845at2759"/>
<protein>
    <submittedName>
        <fullName evidence="5">Glutathione S-transferase omega-1</fullName>
    </submittedName>
</protein>
<proteinExistence type="inferred from homology"/>
<keyword evidence="6" id="KW-1185">Reference proteome</keyword>
<dbReference type="GO" id="GO:0005737">
    <property type="term" value="C:cytoplasm"/>
    <property type="evidence" value="ECO:0007669"/>
    <property type="project" value="InterPro"/>
</dbReference>
<evidence type="ECO:0000259" key="3">
    <source>
        <dbReference type="PROSITE" id="PS50404"/>
    </source>
</evidence>
<comment type="caution">
    <text evidence="5">The sequence shown here is derived from an EMBL/GenBank/DDBJ whole genome shotgun (WGS) entry which is preliminary data.</text>
</comment>
<evidence type="ECO:0000313" key="6">
    <source>
        <dbReference type="Proteomes" id="UP000198287"/>
    </source>
</evidence>
<dbReference type="SFLD" id="SFLDS00019">
    <property type="entry name" value="Glutathione_Transferase_(cytos"/>
    <property type="match status" value="1"/>
</dbReference>
<dbReference type="FunFam" id="1.20.1050.10:FF:000009">
    <property type="entry name" value="Glutathione S-transferase omega-1"/>
    <property type="match status" value="1"/>
</dbReference>
<dbReference type="OMA" id="PDADIHP"/>
<gene>
    <name evidence="5" type="ORF">Fcan01_09796</name>
</gene>
<dbReference type="GO" id="GO:0006749">
    <property type="term" value="P:glutathione metabolic process"/>
    <property type="evidence" value="ECO:0007669"/>
    <property type="project" value="TreeGrafter"/>
</dbReference>
<dbReference type="PANTHER" id="PTHR43968:SF6">
    <property type="entry name" value="GLUTATHIONE S-TRANSFERASE OMEGA"/>
    <property type="match status" value="1"/>
</dbReference>
<evidence type="ECO:0000259" key="4">
    <source>
        <dbReference type="PROSITE" id="PS50405"/>
    </source>
</evidence>
<dbReference type="GO" id="GO:0004364">
    <property type="term" value="F:glutathione transferase activity"/>
    <property type="evidence" value="ECO:0007669"/>
    <property type="project" value="InterPro"/>
</dbReference>
<dbReference type="InterPro" id="IPR004045">
    <property type="entry name" value="Glutathione_S-Trfase_N"/>
</dbReference>
<dbReference type="STRING" id="158441.A0A226EHN4"/>
<dbReference type="Gene3D" id="1.20.1050.10">
    <property type="match status" value="1"/>
</dbReference>
<dbReference type="AlphaFoldDB" id="A0A226EHN4"/>
<dbReference type="Gene3D" id="3.40.30.10">
    <property type="entry name" value="Glutaredoxin"/>
    <property type="match status" value="1"/>
</dbReference>
<dbReference type="SUPFAM" id="SSF47616">
    <property type="entry name" value="GST C-terminal domain-like"/>
    <property type="match status" value="1"/>
</dbReference>
<dbReference type="Pfam" id="PF13409">
    <property type="entry name" value="GST_N_2"/>
    <property type="match status" value="1"/>
</dbReference>
<accession>A0A226EHN4</accession>
<dbReference type="SFLD" id="SFLDG00358">
    <property type="entry name" value="Main_(cytGST)"/>
    <property type="match status" value="1"/>
</dbReference>
<keyword evidence="2" id="KW-0560">Oxidoreductase</keyword>
<comment type="similarity">
    <text evidence="1">Belongs to the GST superfamily. Omega family.</text>
</comment>
<dbReference type="PROSITE" id="PS50404">
    <property type="entry name" value="GST_NTER"/>
    <property type="match status" value="1"/>
</dbReference>
<dbReference type="SUPFAM" id="SSF52833">
    <property type="entry name" value="Thioredoxin-like"/>
    <property type="match status" value="1"/>
</dbReference>
<evidence type="ECO:0000256" key="1">
    <source>
        <dbReference type="ARBA" id="ARBA00011067"/>
    </source>
</evidence>
<dbReference type="InterPro" id="IPR036249">
    <property type="entry name" value="Thioredoxin-like_sf"/>
</dbReference>
<organism evidence="5 6">
    <name type="scientific">Folsomia candida</name>
    <name type="common">Springtail</name>
    <dbReference type="NCBI Taxonomy" id="158441"/>
    <lineage>
        <taxon>Eukaryota</taxon>
        <taxon>Metazoa</taxon>
        <taxon>Ecdysozoa</taxon>
        <taxon>Arthropoda</taxon>
        <taxon>Hexapoda</taxon>
        <taxon>Collembola</taxon>
        <taxon>Entomobryomorpha</taxon>
        <taxon>Isotomoidea</taxon>
        <taxon>Isotomidae</taxon>
        <taxon>Proisotominae</taxon>
        <taxon>Folsomia</taxon>
    </lineage>
</organism>